<reference evidence="7 8" key="1">
    <citation type="journal article" date="2018" name="PLoS Pathog.">
        <title>Evolution of structural diversity of trichothecenes, a family of toxins produced by plant pathogenic and entomopathogenic fungi.</title>
        <authorList>
            <person name="Proctor R.H."/>
            <person name="McCormick S.P."/>
            <person name="Kim H.S."/>
            <person name="Cardoza R.E."/>
            <person name="Stanley A.M."/>
            <person name="Lindo L."/>
            <person name="Kelly A."/>
            <person name="Brown D.W."/>
            <person name="Lee T."/>
            <person name="Vaughan M.M."/>
            <person name="Alexander N.J."/>
            <person name="Busman M."/>
            <person name="Gutierrez S."/>
        </authorList>
    </citation>
    <scope>NUCLEOTIDE SEQUENCE [LARGE SCALE GENOMIC DNA]</scope>
    <source>
        <strain evidence="7 8">NRRL 20695</strain>
    </source>
</reference>
<evidence type="ECO:0000259" key="5">
    <source>
        <dbReference type="PROSITE" id="PS51192"/>
    </source>
</evidence>
<feature type="domain" description="Helicase ATP-binding" evidence="5">
    <location>
        <begin position="455"/>
        <end position="636"/>
    </location>
</feature>
<dbReference type="SUPFAM" id="SSF52540">
    <property type="entry name" value="P-loop containing nucleoside triphosphate hydrolases"/>
    <property type="match status" value="2"/>
</dbReference>
<keyword evidence="7" id="KW-0328">Glycosyltransferase</keyword>
<keyword evidence="2" id="KW-0378">Hydrolase</keyword>
<comment type="caution">
    <text evidence="7">The sequence shown here is derived from an EMBL/GenBank/DDBJ whole genome shotgun (WGS) entry which is preliminary data.</text>
</comment>
<keyword evidence="1" id="KW-0547">Nucleotide-binding</keyword>
<dbReference type="Gene3D" id="3.40.50.300">
    <property type="entry name" value="P-loop containing nucleotide triphosphate hydrolases"/>
    <property type="match status" value="1"/>
</dbReference>
<dbReference type="GO" id="GO:0016757">
    <property type="term" value="F:glycosyltransferase activity"/>
    <property type="evidence" value="ECO:0007669"/>
    <property type="project" value="UniProtKB-KW"/>
</dbReference>
<keyword evidence="7" id="KW-0808">Transferase</keyword>
<protein>
    <submittedName>
        <fullName evidence="7">Alpha-1,6-mannosyltransferase subunit</fullName>
    </submittedName>
</protein>
<dbReference type="PROSITE" id="PS51192">
    <property type="entry name" value="HELICASE_ATP_BIND_1"/>
    <property type="match status" value="1"/>
</dbReference>
<evidence type="ECO:0000256" key="1">
    <source>
        <dbReference type="ARBA" id="ARBA00022741"/>
    </source>
</evidence>
<dbReference type="CDD" id="cd18793">
    <property type="entry name" value="SF2_C_SNF"/>
    <property type="match status" value="1"/>
</dbReference>
<dbReference type="InterPro" id="IPR001650">
    <property type="entry name" value="Helicase_C-like"/>
</dbReference>
<dbReference type="Pfam" id="PF00271">
    <property type="entry name" value="Helicase_C"/>
    <property type="match status" value="1"/>
</dbReference>
<accession>A0A395SA70</accession>
<evidence type="ECO:0000259" key="6">
    <source>
        <dbReference type="PROSITE" id="PS51194"/>
    </source>
</evidence>
<dbReference type="GO" id="GO:0016787">
    <property type="term" value="F:hydrolase activity"/>
    <property type="evidence" value="ECO:0007669"/>
    <property type="project" value="UniProtKB-KW"/>
</dbReference>
<dbReference type="GO" id="GO:0006281">
    <property type="term" value="P:DNA repair"/>
    <property type="evidence" value="ECO:0007669"/>
    <property type="project" value="TreeGrafter"/>
</dbReference>
<dbReference type="InterPro" id="IPR050628">
    <property type="entry name" value="SNF2_RAD54_helicase_TF"/>
</dbReference>
<evidence type="ECO:0000256" key="3">
    <source>
        <dbReference type="ARBA" id="ARBA00022840"/>
    </source>
</evidence>
<dbReference type="PANTHER" id="PTHR45626:SF22">
    <property type="entry name" value="DNA REPAIR PROTEIN RAD5"/>
    <property type="match status" value="1"/>
</dbReference>
<dbReference type="GO" id="GO:0005524">
    <property type="term" value="F:ATP binding"/>
    <property type="evidence" value="ECO:0007669"/>
    <property type="project" value="UniProtKB-KW"/>
</dbReference>
<feature type="compositionally biased region" description="Polar residues" evidence="4">
    <location>
        <begin position="34"/>
        <end position="49"/>
    </location>
</feature>
<gene>
    <name evidence="7" type="ORF">FLONG3_7920</name>
</gene>
<dbReference type="SMART" id="SM00487">
    <property type="entry name" value="DEXDc"/>
    <property type="match status" value="1"/>
</dbReference>
<dbReference type="InterPro" id="IPR038718">
    <property type="entry name" value="SNF2-like_sf"/>
</dbReference>
<dbReference type="InterPro" id="IPR027417">
    <property type="entry name" value="P-loop_NTPase"/>
</dbReference>
<name>A0A395SA70_9HYPO</name>
<keyword evidence="3" id="KW-0067">ATP-binding</keyword>
<feature type="domain" description="Helicase C-terminal" evidence="6">
    <location>
        <begin position="850"/>
        <end position="1004"/>
    </location>
</feature>
<dbReference type="InterPro" id="IPR014001">
    <property type="entry name" value="Helicase_ATP-bd"/>
</dbReference>
<dbReference type="InterPro" id="IPR049730">
    <property type="entry name" value="SNF2/RAD54-like_C"/>
</dbReference>
<evidence type="ECO:0000256" key="2">
    <source>
        <dbReference type="ARBA" id="ARBA00022801"/>
    </source>
</evidence>
<feature type="region of interest" description="Disordered" evidence="4">
    <location>
        <begin position="1"/>
        <end position="62"/>
    </location>
</feature>
<evidence type="ECO:0000313" key="7">
    <source>
        <dbReference type="EMBL" id="RGP69067.1"/>
    </source>
</evidence>
<dbReference type="PANTHER" id="PTHR45626">
    <property type="entry name" value="TRANSCRIPTION TERMINATION FACTOR 2-RELATED"/>
    <property type="match status" value="1"/>
</dbReference>
<dbReference type="Proteomes" id="UP000266234">
    <property type="component" value="Unassembled WGS sequence"/>
</dbReference>
<feature type="compositionally biased region" description="Basic and acidic residues" evidence="4">
    <location>
        <begin position="9"/>
        <end position="18"/>
    </location>
</feature>
<dbReference type="Gene3D" id="3.40.50.10810">
    <property type="entry name" value="Tandem AAA-ATPase domain"/>
    <property type="match status" value="1"/>
</dbReference>
<dbReference type="Pfam" id="PF00176">
    <property type="entry name" value="SNF2-rel_dom"/>
    <property type="match status" value="1"/>
</dbReference>
<dbReference type="AlphaFoldDB" id="A0A395SA70"/>
<dbReference type="PROSITE" id="PS51194">
    <property type="entry name" value="HELICASE_CTER"/>
    <property type="match status" value="1"/>
</dbReference>
<dbReference type="OrthoDB" id="448448at2759"/>
<evidence type="ECO:0000256" key="4">
    <source>
        <dbReference type="SAM" id="MobiDB-lite"/>
    </source>
</evidence>
<proteinExistence type="predicted"/>
<sequence>MDLNQILDRAPKRQRTNEEGDDQVQRNYSPWPPTRSQSNHNFPSTSIQGQEKYGISSDSGVTSAPNWNPNHVSSYIDTINNHHIHDLRNSPSQFVSSYQFSHHLSSPVDPSQRIWQVPPGPATTAWPFGYTGLPSHDALSHAHVSNYTSFNFQSFLPRCWPDQSTTNLQQWPDSSVRQTLPSTWQDDSSPPIAEQLDLHTEKQAKLEKLPHETVCFGMILGIAAHCERRGMTQSIPTTFPVNLESSNRFTSKDTSEITGRIMSEYGQVIQGLLDETSLDLHVSCVVDSQQASESQKAPRGLSTVPCALELTLYGPLDLFEELGSWFEDYQIFLQDPRECHRYVRYCNPHRLSSQDFSSALLLSEVIAQSARTLQLETISQQPDLLGDLNSHEDLEEAFQPAAIKRELRRHQKQALTFMLRREMGWKYGGDLGLWETADTDRGRFFLNRVSNASQAEQPAQCYGGIIADPMGLGKTLTMIALAATDLESSGPDIDDEEDCYIDNPATLIVVPPPLIGTWEEQLAEHVVDGALAYRRHHRDDRLTSLDDLEGFNIILTTYHTISSEWNNSNISNNSLVFSVRWKRIILDEAHLIRNSNSRMSQAICALEARSRWAVTGTPLQNRLGDLATLFKFIRAHPYTDKRCFDADISLLWKAGQYEEAINRLKRLCKCLLLRRDKGTVTLPSRQDLQCPVDLNTEERALYNRLRDSTLASINEALTDDVDSSKSGAYANVLQQIESLRLVCNLGLHYNSRHAKPQYVPTDKAWASVAQRTFNMQREMGAMVCLKCSSTLDITEAELEDSTTTSQNPFFFESCSHSPCCAIASVSTGGQALESSLSDVQPQADRELPSKIVTLITDIKTLPPGEKCIVFSTWRLTLDLVETGLNQSSIPSVRFDGKVPQKDRQHVVDRFRQDPSVRVMLLTLSCGAAGLTLTVATRAYLMEPHWNPTLEEQALARIHRIGQAREVTTQVIKVQESKKYLAGLLLSPQDNGNPSENLSRLQELISLI</sequence>
<organism evidence="7 8">
    <name type="scientific">Fusarium longipes</name>
    <dbReference type="NCBI Taxonomy" id="694270"/>
    <lineage>
        <taxon>Eukaryota</taxon>
        <taxon>Fungi</taxon>
        <taxon>Dikarya</taxon>
        <taxon>Ascomycota</taxon>
        <taxon>Pezizomycotina</taxon>
        <taxon>Sordariomycetes</taxon>
        <taxon>Hypocreomycetidae</taxon>
        <taxon>Hypocreales</taxon>
        <taxon>Nectriaceae</taxon>
        <taxon>Fusarium</taxon>
    </lineage>
</organism>
<dbReference type="InterPro" id="IPR000330">
    <property type="entry name" value="SNF2_N"/>
</dbReference>
<dbReference type="STRING" id="694270.A0A395SA70"/>
<dbReference type="EMBL" id="PXOG01000186">
    <property type="protein sequence ID" value="RGP69067.1"/>
    <property type="molecule type" value="Genomic_DNA"/>
</dbReference>
<dbReference type="GO" id="GO:0005634">
    <property type="term" value="C:nucleus"/>
    <property type="evidence" value="ECO:0007669"/>
    <property type="project" value="TreeGrafter"/>
</dbReference>
<dbReference type="SMART" id="SM00490">
    <property type="entry name" value="HELICc"/>
    <property type="match status" value="1"/>
</dbReference>
<dbReference type="GO" id="GO:0008094">
    <property type="term" value="F:ATP-dependent activity, acting on DNA"/>
    <property type="evidence" value="ECO:0007669"/>
    <property type="project" value="TreeGrafter"/>
</dbReference>
<keyword evidence="8" id="KW-1185">Reference proteome</keyword>
<evidence type="ECO:0000313" key="8">
    <source>
        <dbReference type="Proteomes" id="UP000266234"/>
    </source>
</evidence>
<dbReference type="CDD" id="cd18008">
    <property type="entry name" value="DEXDc_SHPRH-like"/>
    <property type="match status" value="1"/>
</dbReference>